<evidence type="ECO:0000313" key="1">
    <source>
        <dbReference type="EMBL" id="GAV06903.1"/>
    </source>
</evidence>
<accession>A0A1D1W2E6</accession>
<comment type="caution">
    <text evidence="1">The sequence shown here is derived from an EMBL/GenBank/DDBJ whole genome shotgun (WGS) entry which is preliminary data.</text>
</comment>
<sequence length="101" mass="11979">MIPFQCTKHSSVILYLVRRPCKKFNFNPLWFCQVFRWSQLQPSPSRQALLGLTCLKFLLRSRLPSCRNFQPSLHRFHPKSCLRSQQSVTRNPDMWPVCLSL</sequence>
<organism evidence="1 2">
    <name type="scientific">Ramazzottius varieornatus</name>
    <name type="common">Water bear</name>
    <name type="synonym">Tardigrade</name>
    <dbReference type="NCBI Taxonomy" id="947166"/>
    <lineage>
        <taxon>Eukaryota</taxon>
        <taxon>Metazoa</taxon>
        <taxon>Ecdysozoa</taxon>
        <taxon>Tardigrada</taxon>
        <taxon>Eutardigrada</taxon>
        <taxon>Parachela</taxon>
        <taxon>Hypsibioidea</taxon>
        <taxon>Ramazzottiidae</taxon>
        <taxon>Ramazzottius</taxon>
    </lineage>
</organism>
<keyword evidence="2" id="KW-1185">Reference proteome</keyword>
<gene>
    <name evidence="1" type="primary">RvY_16813</name>
    <name evidence="1" type="synonym">RvY_16813.2</name>
    <name evidence="1" type="ORF">RvY_16813-2</name>
</gene>
<proteinExistence type="predicted"/>
<name>A0A1D1W2E6_RAMVA</name>
<dbReference type="AlphaFoldDB" id="A0A1D1W2E6"/>
<protein>
    <submittedName>
        <fullName evidence="1">Uncharacterized protein</fullName>
    </submittedName>
</protein>
<dbReference type="Proteomes" id="UP000186922">
    <property type="component" value="Unassembled WGS sequence"/>
</dbReference>
<evidence type="ECO:0000313" key="2">
    <source>
        <dbReference type="Proteomes" id="UP000186922"/>
    </source>
</evidence>
<reference evidence="1 2" key="1">
    <citation type="journal article" date="2016" name="Nat. Commun.">
        <title>Extremotolerant tardigrade genome and improved radiotolerance of human cultured cells by tardigrade-unique protein.</title>
        <authorList>
            <person name="Hashimoto T."/>
            <person name="Horikawa D.D."/>
            <person name="Saito Y."/>
            <person name="Kuwahara H."/>
            <person name="Kozuka-Hata H."/>
            <person name="Shin-I T."/>
            <person name="Minakuchi Y."/>
            <person name="Ohishi K."/>
            <person name="Motoyama A."/>
            <person name="Aizu T."/>
            <person name="Enomoto A."/>
            <person name="Kondo K."/>
            <person name="Tanaka S."/>
            <person name="Hara Y."/>
            <person name="Koshikawa S."/>
            <person name="Sagara H."/>
            <person name="Miura T."/>
            <person name="Yokobori S."/>
            <person name="Miyagawa K."/>
            <person name="Suzuki Y."/>
            <person name="Kubo T."/>
            <person name="Oyama M."/>
            <person name="Kohara Y."/>
            <person name="Fujiyama A."/>
            <person name="Arakawa K."/>
            <person name="Katayama T."/>
            <person name="Toyoda A."/>
            <person name="Kunieda T."/>
        </authorList>
    </citation>
    <scope>NUCLEOTIDE SEQUENCE [LARGE SCALE GENOMIC DNA]</scope>
    <source>
        <strain evidence="1 2">YOKOZUNA-1</strain>
    </source>
</reference>
<dbReference type="EMBL" id="BDGG01000014">
    <property type="protein sequence ID" value="GAV06903.1"/>
    <property type="molecule type" value="Genomic_DNA"/>
</dbReference>